<dbReference type="PANTHER" id="PTHR33434">
    <property type="entry name" value="DEGV DOMAIN-CONTAINING PROTEIN DR_1986-RELATED"/>
    <property type="match status" value="1"/>
</dbReference>
<reference evidence="2 3" key="1">
    <citation type="submission" date="2018-06" db="EMBL/GenBank/DDBJ databases">
        <authorList>
            <consortium name="Pathogen Informatics"/>
            <person name="Doyle S."/>
        </authorList>
    </citation>
    <scope>NUCLEOTIDE SEQUENCE [LARGE SCALE GENOMIC DNA]</scope>
    <source>
        <strain evidence="2 3">NCTC11087</strain>
    </source>
</reference>
<dbReference type="Proteomes" id="UP000255523">
    <property type="component" value="Unassembled WGS sequence"/>
</dbReference>
<dbReference type="SUPFAM" id="SSF82549">
    <property type="entry name" value="DAK1/DegV-like"/>
    <property type="match status" value="1"/>
</dbReference>
<dbReference type="InterPro" id="IPR050270">
    <property type="entry name" value="DegV_domain_contain"/>
</dbReference>
<sequence length="283" mass="31573">MKIAFVTDTGTGHDPDYWKERGIYCLPLQIEYNGNSYDEYVTIPYAKVIENLHEQILMKTSLPKPGLIEDLFEDLKKEGYDAVFCVPICKGLSSTYDTLEMMAKEANLQFYGVDCYVTAVVQGRMIEIAKEMIESGHTIEETIARLERIAQSCETILLCDDLHHMKRGGRLTPTAAVLGGLLKIKPVLYLDKKTKGRVDVLAKVRTMSKAQDRVIEFIKEKGVLSDFTFIVAHVDVLDAAVDYAQKIQKSFDGAKVKIIDLVSAVGIHTGLGCLALQVFNENA</sequence>
<dbReference type="Gene3D" id="3.30.1180.10">
    <property type="match status" value="1"/>
</dbReference>
<dbReference type="Pfam" id="PF02645">
    <property type="entry name" value="DegV"/>
    <property type="match status" value="1"/>
</dbReference>
<protein>
    <submittedName>
        <fullName evidence="2">DegV family protein</fullName>
    </submittedName>
</protein>
<dbReference type="GeneID" id="77461972"/>
<dbReference type="GO" id="GO:0008289">
    <property type="term" value="F:lipid binding"/>
    <property type="evidence" value="ECO:0007669"/>
    <property type="project" value="UniProtKB-KW"/>
</dbReference>
<dbReference type="NCBIfam" id="TIGR00762">
    <property type="entry name" value="DegV"/>
    <property type="match status" value="1"/>
</dbReference>
<dbReference type="AlphaFoldDB" id="A0A380LJW3"/>
<evidence type="ECO:0000313" key="2">
    <source>
        <dbReference type="EMBL" id="SUO04109.1"/>
    </source>
</evidence>
<evidence type="ECO:0000313" key="3">
    <source>
        <dbReference type="Proteomes" id="UP000255523"/>
    </source>
</evidence>
<dbReference type="PROSITE" id="PS51482">
    <property type="entry name" value="DEGV"/>
    <property type="match status" value="1"/>
</dbReference>
<keyword evidence="3" id="KW-1185">Reference proteome</keyword>
<organism evidence="2 3">
    <name type="scientific">Faecalicoccus pleomorphus</name>
    <dbReference type="NCBI Taxonomy" id="1323"/>
    <lineage>
        <taxon>Bacteria</taxon>
        <taxon>Bacillati</taxon>
        <taxon>Bacillota</taxon>
        <taxon>Erysipelotrichia</taxon>
        <taxon>Erysipelotrichales</taxon>
        <taxon>Erysipelotrichaceae</taxon>
        <taxon>Faecalicoccus</taxon>
    </lineage>
</organism>
<accession>A0A380LJW3</accession>
<gene>
    <name evidence="2" type="primary">degV_2</name>
    <name evidence="2" type="ORF">NCTC11087_01002</name>
</gene>
<keyword evidence="1" id="KW-0446">Lipid-binding</keyword>
<proteinExistence type="predicted"/>
<dbReference type="RefSeq" id="WP_022790441.1">
    <property type="nucleotide sequence ID" value="NZ_CAUWMU010000018.1"/>
</dbReference>
<name>A0A380LJW3_9FIRM</name>
<dbReference type="PANTHER" id="PTHR33434:SF2">
    <property type="entry name" value="FATTY ACID-BINDING PROTEIN TM_1468"/>
    <property type="match status" value="1"/>
</dbReference>
<dbReference type="InterPro" id="IPR043168">
    <property type="entry name" value="DegV_C"/>
</dbReference>
<dbReference type="OrthoDB" id="9781230at2"/>
<dbReference type="InterPro" id="IPR003797">
    <property type="entry name" value="DegV"/>
</dbReference>
<dbReference type="Gene3D" id="3.40.50.10170">
    <property type="match status" value="1"/>
</dbReference>
<dbReference type="EMBL" id="UHFX01000003">
    <property type="protein sequence ID" value="SUO04109.1"/>
    <property type="molecule type" value="Genomic_DNA"/>
</dbReference>
<evidence type="ECO:0000256" key="1">
    <source>
        <dbReference type="ARBA" id="ARBA00023121"/>
    </source>
</evidence>